<dbReference type="Pfam" id="PF00282">
    <property type="entry name" value="Pyridoxal_deC"/>
    <property type="match status" value="1"/>
</dbReference>
<sequence length="564" mass="63904">MPLSKHVNADTFITQFLKKNQQYRTSKEEEFYFEYDSNVLVPRYEIPERPANSKLVYRTIEEELTLDGTPTLNLASFVNTSSSETMEKLLLDNFTKNLSDNDEYPALIEIQDRCVAMLGNLWHAPSKRNENGDLINTAIGTATTGSSEAIMLAGLAMKRTWQAKRKAEGKDYFRPNILMASCAQVALEKFANYFDVENRLIPISSNTNHVIDTTKIKENIDENTIGVFVIMGSTFTGAFEPVKYINDLLDEVQKEKGYDIPIHVDGASGGFVAPFCFPSIEWDFRVPRVVSINTSGHKYGLTTVGLGWVIWRSRERLPESLRFSLDYLGGTEESFGLNFSRPGFQVIMQYYNFLHLGFEGYQVVFDGCLSNARLLSDCLEASGYYKCLSVINKKITDQSKKIYYTDKKTHNPNNVNEHFKPGLPVVAFTFSDEFQEEYPEIPQELVSTMLRNKGIIVPNYHLPPDEGDTKVLRVVVRISMSMSLLEKLIEDIIEITKTLMQACKEVRKIANKEEGAKDSHEISALIRDMLMSITTGGLDNLKLEQEKTTKRLAGKDGRTFRGPC</sequence>
<comment type="cofactor">
    <cofactor evidence="1 7 8">
        <name>pyridoxal 5'-phosphate</name>
        <dbReference type="ChEBI" id="CHEBI:597326"/>
    </cofactor>
</comment>
<proteinExistence type="inferred from homology"/>
<keyword evidence="4 7" id="KW-0663">Pyridoxal phosphate</keyword>
<dbReference type="VEuPathDB" id="FungiDB:DIURU_000267"/>
<dbReference type="GO" id="GO:0005829">
    <property type="term" value="C:cytosol"/>
    <property type="evidence" value="ECO:0007669"/>
    <property type="project" value="TreeGrafter"/>
</dbReference>
<dbReference type="InterPro" id="IPR015424">
    <property type="entry name" value="PyrdxlP-dep_Trfase"/>
</dbReference>
<evidence type="ECO:0000256" key="2">
    <source>
        <dbReference type="ARBA" id="ARBA00009533"/>
    </source>
</evidence>
<organism evidence="10 11">
    <name type="scientific">Diutina rugosa</name>
    <name type="common">Yeast</name>
    <name type="synonym">Candida rugosa</name>
    <dbReference type="NCBI Taxonomy" id="5481"/>
    <lineage>
        <taxon>Eukaryota</taxon>
        <taxon>Fungi</taxon>
        <taxon>Dikarya</taxon>
        <taxon>Ascomycota</taxon>
        <taxon>Saccharomycotina</taxon>
        <taxon>Pichiomycetes</taxon>
        <taxon>Debaryomycetaceae</taxon>
        <taxon>Diutina</taxon>
    </lineage>
</organism>
<keyword evidence="11" id="KW-1185">Reference proteome</keyword>
<dbReference type="Gene3D" id="4.10.280.50">
    <property type="match status" value="1"/>
</dbReference>
<dbReference type="EMBL" id="SWFT01000010">
    <property type="protein sequence ID" value="KAA8908170.1"/>
    <property type="molecule type" value="Genomic_DNA"/>
</dbReference>
<protein>
    <recommendedName>
        <fullName evidence="3 9">Glutamate decarboxylase</fullName>
        <ecNumber evidence="3 9">4.1.1.15</ecNumber>
    </recommendedName>
</protein>
<dbReference type="AlphaFoldDB" id="A0A642UZ23"/>
<comment type="catalytic activity">
    <reaction evidence="6 9">
        <text>L-glutamate + H(+) = 4-aminobutanoate + CO2</text>
        <dbReference type="Rhea" id="RHEA:17785"/>
        <dbReference type="ChEBI" id="CHEBI:15378"/>
        <dbReference type="ChEBI" id="CHEBI:16526"/>
        <dbReference type="ChEBI" id="CHEBI:29985"/>
        <dbReference type="ChEBI" id="CHEBI:59888"/>
        <dbReference type="EC" id="4.1.1.15"/>
    </reaction>
</comment>
<evidence type="ECO:0000256" key="7">
    <source>
        <dbReference type="PIRSR" id="PIRSR602129-50"/>
    </source>
</evidence>
<dbReference type="Gene3D" id="3.90.1150.160">
    <property type="match status" value="1"/>
</dbReference>
<dbReference type="PANTHER" id="PTHR43321">
    <property type="entry name" value="GLUTAMATE DECARBOXYLASE"/>
    <property type="match status" value="1"/>
</dbReference>
<accession>A0A642UZ23</accession>
<dbReference type="Proteomes" id="UP000449547">
    <property type="component" value="Unassembled WGS sequence"/>
</dbReference>
<comment type="similarity">
    <text evidence="2 8">Belongs to the group II decarboxylase family.</text>
</comment>
<dbReference type="GO" id="GO:0006538">
    <property type="term" value="P:L-glutamate catabolic process"/>
    <property type="evidence" value="ECO:0007669"/>
    <property type="project" value="TreeGrafter"/>
</dbReference>
<dbReference type="FunFam" id="3.40.640.10:FF:000017">
    <property type="entry name" value="Glutamate decarboxylase"/>
    <property type="match status" value="1"/>
</dbReference>
<evidence type="ECO:0000256" key="4">
    <source>
        <dbReference type="ARBA" id="ARBA00022898"/>
    </source>
</evidence>
<dbReference type="EC" id="4.1.1.15" evidence="3 9"/>
<feature type="modified residue" description="N6-(pyridoxal phosphate)lysine" evidence="7">
    <location>
        <position position="298"/>
    </location>
</feature>
<dbReference type="OMA" id="KNIMQNC"/>
<evidence type="ECO:0000313" key="10">
    <source>
        <dbReference type="EMBL" id="KAA8908170.1"/>
    </source>
</evidence>
<evidence type="ECO:0000313" key="11">
    <source>
        <dbReference type="Proteomes" id="UP000449547"/>
    </source>
</evidence>
<dbReference type="NCBIfam" id="TIGR01788">
    <property type="entry name" value="Glu-decarb-GAD"/>
    <property type="match status" value="1"/>
</dbReference>
<dbReference type="InterPro" id="IPR010107">
    <property type="entry name" value="Glutamate_decarboxylase"/>
</dbReference>
<evidence type="ECO:0000256" key="1">
    <source>
        <dbReference type="ARBA" id="ARBA00001933"/>
    </source>
</evidence>
<dbReference type="OrthoDB" id="5152799at2759"/>
<name>A0A642UZ23_DIURU</name>
<dbReference type="RefSeq" id="XP_034014923.1">
    <property type="nucleotide sequence ID" value="XM_034155346.1"/>
</dbReference>
<gene>
    <name evidence="10" type="ORF">DIURU_000267</name>
</gene>
<evidence type="ECO:0000256" key="9">
    <source>
        <dbReference type="RuleBase" id="RU361171"/>
    </source>
</evidence>
<dbReference type="GeneID" id="54778920"/>
<keyword evidence="9" id="KW-0210">Decarboxylase</keyword>
<dbReference type="InterPro" id="IPR002129">
    <property type="entry name" value="PyrdxlP-dep_de-COase"/>
</dbReference>
<evidence type="ECO:0000256" key="3">
    <source>
        <dbReference type="ARBA" id="ARBA00012421"/>
    </source>
</evidence>
<dbReference type="GO" id="GO:0030170">
    <property type="term" value="F:pyridoxal phosphate binding"/>
    <property type="evidence" value="ECO:0007669"/>
    <property type="project" value="InterPro"/>
</dbReference>
<dbReference type="SUPFAM" id="SSF53383">
    <property type="entry name" value="PLP-dependent transferases"/>
    <property type="match status" value="1"/>
</dbReference>
<keyword evidence="5 8" id="KW-0456">Lyase</keyword>
<dbReference type="PANTHER" id="PTHR43321:SF3">
    <property type="entry name" value="GLUTAMATE DECARBOXYLASE"/>
    <property type="match status" value="1"/>
</dbReference>
<evidence type="ECO:0000256" key="8">
    <source>
        <dbReference type="RuleBase" id="RU000382"/>
    </source>
</evidence>
<dbReference type="Gene3D" id="3.40.640.10">
    <property type="entry name" value="Type I PLP-dependent aspartate aminotransferase-like (Major domain)"/>
    <property type="match status" value="1"/>
</dbReference>
<dbReference type="InterPro" id="IPR015421">
    <property type="entry name" value="PyrdxlP-dep_Trfase_major"/>
</dbReference>
<evidence type="ECO:0000256" key="6">
    <source>
        <dbReference type="ARBA" id="ARBA00048868"/>
    </source>
</evidence>
<evidence type="ECO:0000256" key="5">
    <source>
        <dbReference type="ARBA" id="ARBA00023239"/>
    </source>
</evidence>
<reference evidence="10 11" key="1">
    <citation type="submission" date="2019-07" db="EMBL/GenBank/DDBJ databases">
        <title>Genome assembly of two rare yeast pathogens: Diutina rugosa and Trichomonascus ciferrii.</title>
        <authorList>
            <person name="Mixao V."/>
            <person name="Saus E."/>
            <person name="Hansen A."/>
            <person name="Lass-Flor C."/>
            <person name="Gabaldon T."/>
        </authorList>
    </citation>
    <scope>NUCLEOTIDE SEQUENCE [LARGE SCALE GENOMIC DNA]</scope>
    <source>
        <strain evidence="10 11">CBS 613</strain>
    </source>
</reference>
<dbReference type="GO" id="GO:0004351">
    <property type="term" value="F:glutamate decarboxylase activity"/>
    <property type="evidence" value="ECO:0007669"/>
    <property type="project" value="UniProtKB-EC"/>
</dbReference>
<comment type="caution">
    <text evidence="10">The sequence shown here is derived from an EMBL/GenBank/DDBJ whole genome shotgun (WGS) entry which is preliminary data.</text>
</comment>